<name>A0A6N3I522_9FIRM</name>
<sequence length="75" mass="8550">MVVCPKCRKPYTGRPALSRVDNKTDICPDCGMREAIESIPGMNDRKRIDPAERTRRLVQSTGNRWAMENFNATHS</sequence>
<gene>
    <name evidence="1" type="ORF">CHLFYP18_04597</name>
</gene>
<accession>A0A6N3I522</accession>
<dbReference type="AlphaFoldDB" id="A0A6N3I522"/>
<organism evidence="1">
    <name type="scientific">Hungatella hathewayi</name>
    <dbReference type="NCBI Taxonomy" id="154046"/>
    <lineage>
        <taxon>Bacteria</taxon>
        <taxon>Bacillati</taxon>
        <taxon>Bacillota</taxon>
        <taxon>Clostridia</taxon>
        <taxon>Lachnospirales</taxon>
        <taxon>Lachnospiraceae</taxon>
        <taxon>Hungatella</taxon>
    </lineage>
</organism>
<proteinExistence type="predicted"/>
<dbReference type="EMBL" id="CACRUH010000101">
    <property type="protein sequence ID" value="VYU83818.1"/>
    <property type="molecule type" value="Genomic_DNA"/>
</dbReference>
<evidence type="ECO:0000313" key="1">
    <source>
        <dbReference type="EMBL" id="VYU83818.1"/>
    </source>
</evidence>
<reference evidence="1" key="1">
    <citation type="submission" date="2019-11" db="EMBL/GenBank/DDBJ databases">
        <authorList>
            <person name="Feng L."/>
        </authorList>
    </citation>
    <scope>NUCLEOTIDE SEQUENCE</scope>
    <source>
        <strain evidence="1">ChathewayiLFYP18</strain>
    </source>
</reference>
<protein>
    <submittedName>
        <fullName evidence="1">Uncharacterized protein</fullName>
    </submittedName>
</protein>